<name>A0A4C1W3T7_EUMVA</name>
<evidence type="ECO:0000313" key="2">
    <source>
        <dbReference type="Proteomes" id="UP000299102"/>
    </source>
</evidence>
<proteinExistence type="predicted"/>
<gene>
    <name evidence="1" type="ORF">EVAR_24604_1</name>
</gene>
<dbReference type="AlphaFoldDB" id="A0A4C1W3T7"/>
<comment type="caution">
    <text evidence="1">The sequence shown here is derived from an EMBL/GenBank/DDBJ whole genome shotgun (WGS) entry which is preliminary data.</text>
</comment>
<dbReference type="Proteomes" id="UP000299102">
    <property type="component" value="Unassembled WGS sequence"/>
</dbReference>
<accession>A0A4C1W3T7</accession>
<evidence type="ECO:0000313" key="1">
    <source>
        <dbReference type="EMBL" id="GBP46196.1"/>
    </source>
</evidence>
<sequence>MADSGIVWKAIHRFLRVQYASAAKGETFSGVPLLNVTKAVYPPRDLPRALTRLSRRCIHKVGGVIAAVTRPTSRPAPAPRGWRAPRPRVVFFVAVTECRL</sequence>
<organism evidence="1 2">
    <name type="scientific">Eumeta variegata</name>
    <name type="common">Bagworm moth</name>
    <name type="synonym">Eumeta japonica</name>
    <dbReference type="NCBI Taxonomy" id="151549"/>
    <lineage>
        <taxon>Eukaryota</taxon>
        <taxon>Metazoa</taxon>
        <taxon>Ecdysozoa</taxon>
        <taxon>Arthropoda</taxon>
        <taxon>Hexapoda</taxon>
        <taxon>Insecta</taxon>
        <taxon>Pterygota</taxon>
        <taxon>Neoptera</taxon>
        <taxon>Endopterygota</taxon>
        <taxon>Lepidoptera</taxon>
        <taxon>Glossata</taxon>
        <taxon>Ditrysia</taxon>
        <taxon>Tineoidea</taxon>
        <taxon>Psychidae</taxon>
        <taxon>Oiketicinae</taxon>
        <taxon>Eumeta</taxon>
    </lineage>
</organism>
<protein>
    <submittedName>
        <fullName evidence="1">Uncharacterized protein</fullName>
    </submittedName>
</protein>
<reference evidence="1 2" key="1">
    <citation type="journal article" date="2019" name="Commun. Biol.">
        <title>The bagworm genome reveals a unique fibroin gene that provides high tensile strength.</title>
        <authorList>
            <person name="Kono N."/>
            <person name="Nakamura H."/>
            <person name="Ohtoshi R."/>
            <person name="Tomita M."/>
            <person name="Numata K."/>
            <person name="Arakawa K."/>
        </authorList>
    </citation>
    <scope>NUCLEOTIDE SEQUENCE [LARGE SCALE GENOMIC DNA]</scope>
</reference>
<dbReference type="EMBL" id="BGZK01000478">
    <property type="protein sequence ID" value="GBP46196.1"/>
    <property type="molecule type" value="Genomic_DNA"/>
</dbReference>
<keyword evidence="2" id="KW-1185">Reference proteome</keyword>